<protein>
    <submittedName>
        <fullName evidence="2">AAA family ATPase</fullName>
    </submittedName>
</protein>
<dbReference type="InterPro" id="IPR041664">
    <property type="entry name" value="AAA_16"/>
</dbReference>
<gene>
    <name evidence="2" type="ORF">KIH74_09130</name>
</gene>
<comment type="caution">
    <text evidence="2">The sequence shown here is derived from an EMBL/GenBank/DDBJ whole genome shotgun (WGS) entry which is preliminary data.</text>
</comment>
<dbReference type="Pfam" id="PF13191">
    <property type="entry name" value="AAA_16"/>
    <property type="match status" value="1"/>
</dbReference>
<feature type="domain" description="Orc1-like AAA ATPase" evidence="1">
    <location>
        <begin position="14"/>
        <end position="174"/>
    </location>
</feature>
<dbReference type="EMBL" id="JAHBAY010000003">
    <property type="protein sequence ID" value="MBT0769087.1"/>
    <property type="molecule type" value="Genomic_DNA"/>
</dbReference>
<sequence length="830" mass="92289">MPDLWQLLKQDTVLDQVAQGLRSGQGMQLVTGPPGAGKSRLAVEIGQAWEAAGGVTLVAQGDPGRGDSALYPFNYAMAGLSNHWRTTGALALGVGQAVESLLGTYGVITLAVGALAQLPQKRRERRSRFLGEPAQQVLNQLEQKGRRKPLLLIADNLHWWDGESLDLLRMLLGQELRATMPFLGRLRVLAVETVEPYQSVSHPRAHENLLAGADTRTFSLERAPRDRFREILVALGAPETLDQGAADEIYTLSGAHLVLAQRAAEYMAGRGIDTLLATGDAEDFRRVLLTQRVHSLGGLGRETTALLQVAATLGLTFRQDEILCAYEGPESETRRLLRSCREERVLEVEDQTYRFVHDIFRQYFGSSDVSDSVTVHERLASCLRVLRAADYDVRSLNALDAEQVTEAGVLAVQAALQRDREGDDWRTALPARSLAAVQDSGLTTVLELLVDARAALTRYDFTGCLDVLRRVPHGLAPPLAAETAYLQAMCLMSTRSETDREAGRACLRPWSGLEDTEPELGLRLMRLLLYGLAMMRDKTEAHALEQRIKATLQSRVTFDDSAVDDLYTLDRMSGSLEVPDRALARNREAARHFAPKPGTTTVRRPLEYYRCLVNLGANLIGNAEYAEAVEVCERATVLVEEFEEGTFPRTDYPLSNRLLAEYRLGLVTAKEAVERQRSVIAAYGSTTDPFYAQNALAVYLALDDEFDDSLALFDDLDARLRNTRQRPEPSMRYLIGSNRAAANYLSGNVRQARDEWHSLGPLLGEIAYAAVFYLERRHELLSDVFTGGVPMTATEFDEFLPTHRAQGFGPVWNHYGRGFRIPEVEFWREN</sequence>
<evidence type="ECO:0000259" key="1">
    <source>
        <dbReference type="Pfam" id="PF13191"/>
    </source>
</evidence>
<keyword evidence="3" id="KW-1185">Reference proteome</keyword>
<dbReference type="RefSeq" id="WP_214155376.1">
    <property type="nucleotide sequence ID" value="NZ_JAHBAY010000003.1"/>
</dbReference>
<name>A0ABS5TDC2_9ACTN</name>
<organism evidence="2 3">
    <name type="scientific">Kineosporia corallincola</name>
    <dbReference type="NCBI Taxonomy" id="2835133"/>
    <lineage>
        <taxon>Bacteria</taxon>
        <taxon>Bacillati</taxon>
        <taxon>Actinomycetota</taxon>
        <taxon>Actinomycetes</taxon>
        <taxon>Kineosporiales</taxon>
        <taxon>Kineosporiaceae</taxon>
        <taxon>Kineosporia</taxon>
    </lineage>
</organism>
<accession>A0ABS5TDC2</accession>
<evidence type="ECO:0000313" key="2">
    <source>
        <dbReference type="EMBL" id="MBT0769087.1"/>
    </source>
</evidence>
<dbReference type="InterPro" id="IPR027417">
    <property type="entry name" value="P-loop_NTPase"/>
</dbReference>
<dbReference type="SUPFAM" id="SSF52540">
    <property type="entry name" value="P-loop containing nucleoside triphosphate hydrolases"/>
    <property type="match status" value="1"/>
</dbReference>
<evidence type="ECO:0000313" key="3">
    <source>
        <dbReference type="Proteomes" id="UP001197247"/>
    </source>
</evidence>
<reference evidence="2 3" key="1">
    <citation type="submission" date="2021-05" db="EMBL/GenBank/DDBJ databases">
        <title>Kineosporia and Streptomyces sp. nov. two new marine actinobacteria isolated from Coral.</title>
        <authorList>
            <person name="Buangrab K."/>
            <person name="Sutthacheep M."/>
            <person name="Yeemin T."/>
            <person name="Harunari E."/>
            <person name="Igarashi Y."/>
            <person name="Kanchanasin P."/>
            <person name="Tanasupawat S."/>
            <person name="Phongsopitanun W."/>
        </authorList>
    </citation>
    <scope>NUCLEOTIDE SEQUENCE [LARGE SCALE GENOMIC DNA]</scope>
    <source>
        <strain evidence="2 3">J2-2</strain>
    </source>
</reference>
<dbReference type="Proteomes" id="UP001197247">
    <property type="component" value="Unassembled WGS sequence"/>
</dbReference>
<proteinExistence type="predicted"/>